<dbReference type="GO" id="GO:0006364">
    <property type="term" value="P:rRNA processing"/>
    <property type="evidence" value="ECO:0007669"/>
    <property type="project" value="InterPro"/>
</dbReference>
<dbReference type="EMBL" id="MU007072">
    <property type="protein sequence ID" value="KAF2424905.1"/>
    <property type="molecule type" value="Genomic_DNA"/>
</dbReference>
<dbReference type="InterPro" id="IPR011044">
    <property type="entry name" value="Quino_amine_DH_bsu"/>
</dbReference>
<feature type="repeat" description="WD" evidence="3">
    <location>
        <begin position="205"/>
        <end position="227"/>
    </location>
</feature>
<feature type="compositionally biased region" description="Polar residues" evidence="4">
    <location>
        <begin position="902"/>
        <end position="915"/>
    </location>
</feature>
<evidence type="ECO:0000256" key="2">
    <source>
        <dbReference type="ARBA" id="ARBA00022737"/>
    </source>
</evidence>
<feature type="repeat" description="WD" evidence="3">
    <location>
        <begin position="622"/>
        <end position="663"/>
    </location>
</feature>
<feature type="region of interest" description="Disordered" evidence="4">
    <location>
        <begin position="868"/>
        <end position="887"/>
    </location>
</feature>
<dbReference type="SUPFAM" id="SSF50978">
    <property type="entry name" value="WD40 repeat-like"/>
    <property type="match status" value="2"/>
</dbReference>
<dbReference type="Gene3D" id="2.130.10.10">
    <property type="entry name" value="YVTN repeat-like/Quinoprotein amine dehydrogenase"/>
    <property type="match status" value="2"/>
</dbReference>
<dbReference type="SMART" id="SM00320">
    <property type="entry name" value="WD40"/>
    <property type="match status" value="7"/>
</dbReference>
<dbReference type="PANTHER" id="PTHR22840">
    <property type="entry name" value="WD REPEAT-CONTAINING PROTEIN 36"/>
    <property type="match status" value="1"/>
</dbReference>
<name>A0A9P4NKK9_9PEZI</name>
<evidence type="ECO:0000256" key="3">
    <source>
        <dbReference type="PROSITE-ProRule" id="PRU00221"/>
    </source>
</evidence>
<comment type="caution">
    <text evidence="7">The sequence shown here is derived from an EMBL/GenBank/DDBJ whole genome shotgun (WGS) entry which is preliminary data.</text>
</comment>
<proteinExistence type="predicted"/>
<evidence type="ECO:0000259" key="5">
    <source>
        <dbReference type="Pfam" id="PF04192"/>
    </source>
</evidence>
<evidence type="ECO:0000313" key="8">
    <source>
        <dbReference type="Proteomes" id="UP000800235"/>
    </source>
</evidence>
<feature type="repeat" description="WD" evidence="3">
    <location>
        <begin position="389"/>
        <end position="438"/>
    </location>
</feature>
<accession>A0A9P4NKK9</accession>
<sequence length="1053" mass="114061">MSTTTVVAPEAVEGPVVKRQKLVVVEKSNGAPPPKKKRSKIFAPYRTVGLISPTNVPFTSIPLGKTTFQITTSVGRSLQTYDLRRGLNLVFFTQPQTPEVITATKAWKGNVLAAWSGKEPGTESGIWVFKRGKKVDELEVPKGGLEEVTRLLTFGSWIVGSGQTRVEIWNSTTLEHYTTIYAGYGRSGVTITGGMCNMPTYLNKILVGTSDGCVEIWNVSTGKMKYTVFPDASDFGAVTALEPTPALSLFAIAYETGPVVIHNVKTDKQLLMLNSSTGRKVAITTITFRTDGLGAGEDGRKAGVMATASNTNGDVTFWDLNDNGRKMGVLRGAHSAPFSAEKHISGGISKIEFLPGQAIIITSGMDNSLKSWIVDEVPFSPIPRILHQRNGHSAPIQSLQFLPANSDGSEADGKWLVSASHDRSFRAWSLRKDGQSSELSQGNVRKKAKTMGLLNTGFVDGGPTMEDLKAPRITCIACSLNRDGGMGAAPGSKEIWSTGGKGKGASTADSSATGWESVLTGHDGDKFARTWFWGRKKAGRWKFETGDATEVKSVAMSACGTFGLIGSAAGGIDMFNLQSGIHRQRFPARLTKKQADRLRAQQAEATLIPADLSTKSTFSKGLGKHTKAVTGLQVDNLNQTLISCSLDGKVKFWDFHTGLLLHELDWSLTSITGMHFHRPSDLIALSCGDAVIRLVDISTKKLVRQLWGCKGTITDFTFSNDGRWIVAASSDSIVRVWDLTTGHLIEALRFRSPITSIAFSPTGEYFATSHEDSVGVHVWTNRTLLTHVPTRHIADDEILDMDAPTASGEGGEAILEGVFEEEDSAEEDTDLAAPSIEQLSKELLTLSLVPKARWQTLLHLDLIRERNKPKEAPKAPEKAPFFLPSLEGSAKNSGDPFALPTTEDQTALDTSTSKSRLSRITDPSTAHTTTFTTLLKRTSLNPSDPSALLSHLSTLPPSSADLALRTLDPSPPYTEHVTFIHALTTRLEQKMDFELCQTWMAVYLKCHGGVVRESAEVRQALERWEGISKGEVGRLGDLVGFCRGVGSWIGGVV</sequence>
<feature type="domain" description="WDR36/Utp21 C-terminal" evidence="5">
    <location>
        <begin position="837"/>
        <end position="1048"/>
    </location>
</feature>
<keyword evidence="1 3" id="KW-0853">WD repeat</keyword>
<reference evidence="7" key="1">
    <citation type="journal article" date="2020" name="Stud. Mycol.">
        <title>101 Dothideomycetes genomes: a test case for predicting lifestyles and emergence of pathogens.</title>
        <authorList>
            <person name="Haridas S."/>
            <person name="Albert R."/>
            <person name="Binder M."/>
            <person name="Bloem J."/>
            <person name="Labutti K."/>
            <person name="Salamov A."/>
            <person name="Andreopoulos B."/>
            <person name="Baker S."/>
            <person name="Barry K."/>
            <person name="Bills G."/>
            <person name="Bluhm B."/>
            <person name="Cannon C."/>
            <person name="Castanera R."/>
            <person name="Culley D."/>
            <person name="Daum C."/>
            <person name="Ezra D."/>
            <person name="Gonzalez J."/>
            <person name="Henrissat B."/>
            <person name="Kuo A."/>
            <person name="Liang C."/>
            <person name="Lipzen A."/>
            <person name="Lutzoni F."/>
            <person name="Magnuson J."/>
            <person name="Mondo S."/>
            <person name="Nolan M."/>
            <person name="Ohm R."/>
            <person name="Pangilinan J."/>
            <person name="Park H.-J."/>
            <person name="Ramirez L."/>
            <person name="Alfaro M."/>
            <person name="Sun H."/>
            <person name="Tritt A."/>
            <person name="Yoshinaga Y."/>
            <person name="Zwiers L.-H."/>
            <person name="Turgeon B."/>
            <person name="Goodwin S."/>
            <person name="Spatafora J."/>
            <person name="Crous P."/>
            <person name="Grigoriev I."/>
        </authorList>
    </citation>
    <scope>NUCLEOTIDE SEQUENCE</scope>
    <source>
        <strain evidence="7">CBS 130266</strain>
    </source>
</reference>
<evidence type="ECO:0000256" key="4">
    <source>
        <dbReference type="SAM" id="MobiDB-lite"/>
    </source>
</evidence>
<evidence type="ECO:0000259" key="6">
    <source>
        <dbReference type="Pfam" id="PF25171"/>
    </source>
</evidence>
<evidence type="ECO:0000256" key="1">
    <source>
        <dbReference type="ARBA" id="ARBA00022574"/>
    </source>
</evidence>
<dbReference type="OrthoDB" id="10250769at2759"/>
<gene>
    <name evidence="7" type="ORF">EJ08DRAFT_638965</name>
</gene>
<dbReference type="InterPro" id="IPR015943">
    <property type="entry name" value="WD40/YVTN_repeat-like_dom_sf"/>
</dbReference>
<dbReference type="InterPro" id="IPR019775">
    <property type="entry name" value="WD40_repeat_CS"/>
</dbReference>
<dbReference type="InterPro" id="IPR036322">
    <property type="entry name" value="WD40_repeat_dom_sf"/>
</dbReference>
<dbReference type="SUPFAM" id="SSF50969">
    <property type="entry name" value="YVTN repeat-like/Quinoprotein amine dehydrogenase"/>
    <property type="match status" value="1"/>
</dbReference>
<dbReference type="PROSITE" id="PS00678">
    <property type="entry name" value="WD_REPEATS_1"/>
    <property type="match status" value="2"/>
</dbReference>
<dbReference type="GO" id="GO:0032040">
    <property type="term" value="C:small-subunit processome"/>
    <property type="evidence" value="ECO:0007669"/>
    <property type="project" value="InterPro"/>
</dbReference>
<dbReference type="PROSITE" id="PS50082">
    <property type="entry name" value="WD_REPEATS_2"/>
    <property type="match status" value="4"/>
</dbReference>
<dbReference type="Pfam" id="PF25168">
    <property type="entry name" value="Beta-prop_WDR36-Utp21_2nd"/>
    <property type="match status" value="1"/>
</dbReference>
<dbReference type="InterPro" id="IPR001680">
    <property type="entry name" value="WD40_rpt"/>
</dbReference>
<keyword evidence="8" id="KW-1185">Reference proteome</keyword>
<keyword evidence="2" id="KW-0677">Repeat</keyword>
<organism evidence="7 8">
    <name type="scientific">Tothia fuscella</name>
    <dbReference type="NCBI Taxonomy" id="1048955"/>
    <lineage>
        <taxon>Eukaryota</taxon>
        <taxon>Fungi</taxon>
        <taxon>Dikarya</taxon>
        <taxon>Ascomycota</taxon>
        <taxon>Pezizomycotina</taxon>
        <taxon>Dothideomycetes</taxon>
        <taxon>Pleosporomycetidae</taxon>
        <taxon>Venturiales</taxon>
        <taxon>Cylindrosympodiaceae</taxon>
        <taxon>Tothia</taxon>
    </lineage>
</organism>
<dbReference type="Pfam" id="PF04192">
    <property type="entry name" value="Utp21"/>
    <property type="match status" value="1"/>
</dbReference>
<dbReference type="InterPro" id="IPR059157">
    <property type="entry name" value="WDR36-Utp21_N"/>
</dbReference>
<dbReference type="AlphaFoldDB" id="A0A9P4NKK9"/>
<dbReference type="PROSITE" id="PS50294">
    <property type="entry name" value="WD_REPEATS_REGION"/>
    <property type="match status" value="2"/>
</dbReference>
<feature type="compositionally biased region" description="Basic and acidic residues" evidence="4">
    <location>
        <begin position="868"/>
        <end position="877"/>
    </location>
</feature>
<feature type="region of interest" description="Disordered" evidence="4">
    <location>
        <begin position="892"/>
        <end position="921"/>
    </location>
</feature>
<feature type="domain" description="WDR36/Utp21 N-terminal" evidence="6">
    <location>
        <begin position="70"/>
        <end position="375"/>
    </location>
</feature>
<dbReference type="Proteomes" id="UP000800235">
    <property type="component" value="Unassembled WGS sequence"/>
</dbReference>
<evidence type="ECO:0000313" key="7">
    <source>
        <dbReference type="EMBL" id="KAF2424905.1"/>
    </source>
</evidence>
<feature type="repeat" description="WD" evidence="3">
    <location>
        <begin position="706"/>
        <end position="747"/>
    </location>
</feature>
<dbReference type="InterPro" id="IPR007319">
    <property type="entry name" value="WDR36/Utp21_C"/>
</dbReference>
<dbReference type="Pfam" id="PF25171">
    <property type="entry name" value="Beta-prop_WDR36-Utp21_1st"/>
    <property type="match status" value="1"/>
</dbReference>
<dbReference type="PANTHER" id="PTHR22840:SF12">
    <property type="entry name" value="WD REPEAT-CONTAINING PROTEIN 36"/>
    <property type="match status" value="1"/>
</dbReference>
<dbReference type="Pfam" id="PF00400">
    <property type="entry name" value="WD40"/>
    <property type="match status" value="1"/>
</dbReference>
<dbReference type="GO" id="GO:0034388">
    <property type="term" value="C:Pwp2p-containing subcomplex of 90S preribosome"/>
    <property type="evidence" value="ECO:0007669"/>
    <property type="project" value="TreeGrafter"/>
</dbReference>
<protein>
    <submittedName>
        <fullName evidence="7">WD-repeat protein-like protein</fullName>
    </submittedName>
</protein>